<dbReference type="InterPro" id="IPR027417">
    <property type="entry name" value="P-loop_NTPase"/>
</dbReference>
<protein>
    <submittedName>
        <fullName evidence="2">Uncharacterized protein conserved in bacteria</fullName>
    </submittedName>
</protein>
<dbReference type="EMBL" id="CYXT01000009">
    <property type="protein sequence ID" value="CUM93043.1"/>
    <property type="molecule type" value="Genomic_DNA"/>
</dbReference>
<dbReference type="RefSeq" id="WP_242855508.1">
    <property type="nucleotide sequence ID" value="NZ_JAAIQB010000011.1"/>
</dbReference>
<keyword evidence="1" id="KW-0175">Coiled coil</keyword>
<feature type="coiled-coil region" evidence="1">
    <location>
        <begin position="297"/>
        <end position="338"/>
    </location>
</feature>
<sequence length="1119" mass="131294">MSLTKTKQPFLALSKICLNNWHYIDQKILSFNDGINFFTGHSGSGKSTVIDAMQIVLYANTDGRGFFNKAAADDSDRNLIEYLRGMVAVGEKDEVTYLRNKNFSTTIVLEFTQTESDEKECLGVVFDVDTARNDTSRLFFWHKGGILENAYRTEEHAMTISELRKYMQKNFKKEDFYFGTSNERFRKQMYDIYLGGLDMEKFPRLFKRAIPFKMNIKLEDFVKEYICMEQDIHIEDMQESVMQYGRMRQRIEDTLKEAKSLEEIKESFVKFKTKKEEQDYCQYRMNKLDVLKLKTDIHLLQQKIEDGEKDLKTQEENETVLEKKLEKLAKEYDALVAQIAGSGYDQIATRKKDVQELLGQLNHSVQRWEQTSKDLKKWCDLDITPNQAIWDIEKFEQGDITEDDLNRLKHTLDILRKETEEERQDNASALRTLKKQEKSISDELKELKKGNKAYPKEVLDARYELQTKLSEKCGDFVKVNVLADLLDMKDERWHKAVEGYLGSNKLTLIVEPKYVKDAMEIYRDMDQKKYWRISIADTQKIDKQDMKVEENALSEEVLAEQSYVKKLIESLIGRVIKCETIDELRNCRTGITPDGMLYKNFQLKRLDPKQYTRNSYIGDNSLRHRIKELEKEKDKIFDKKDPLEKEVLSAAVILDYEYLPQSAEEYLKQQETLERAKERQEEYEDLENQLTKLREGALKGLEEERDQNRLKQEDCKQEINAMKEAIWATQNALKECRQQIIDQNEALIRAQNELPANGEYEQQFAQEIEKTDTEDYERLKKRAARKYYDAGTKKEEEYRKLVEVRTAYLREYPNRTFSAVDENNDVYDKLYKELSSDHMEMYREKAAKQAKTAMEHFKDDFVYKIRSAIREAYQRRDELNRMISGLDFGKDKYQFKITRNTGADGKYYPMFMDDSLNIDPSVLNTTMDDQMNLFSMEHENKYGELMNELIEIFIPPEGATGEELENAKRDMQKYSDYRTYLSFDMEQIVDGDEKLTIGLSKMIKKNSGGEGQNPLYVALLASFAQAYGIHLSPKVRRNPSIRLVVLDEAFSKMDAEKVASCIDLIRNLGFQAIISATNDKIQNYLENVDKTFVYANPNKKNISIQEFEKCEFDNLVTEE</sequence>
<feature type="coiled-coil region" evidence="1">
    <location>
        <begin position="405"/>
        <end position="450"/>
    </location>
</feature>
<dbReference type="PANTHER" id="PTHR32182:SF0">
    <property type="entry name" value="DNA REPLICATION AND REPAIR PROTEIN RECF"/>
    <property type="match status" value="1"/>
</dbReference>
<dbReference type="Proteomes" id="UP000095598">
    <property type="component" value="Unassembled WGS sequence"/>
</dbReference>
<dbReference type="PANTHER" id="PTHR32182">
    <property type="entry name" value="DNA REPLICATION AND REPAIR PROTEIN RECF"/>
    <property type="match status" value="1"/>
</dbReference>
<dbReference type="AlphaFoldDB" id="A0A173SRN7"/>
<evidence type="ECO:0000313" key="2">
    <source>
        <dbReference type="EMBL" id="CUM93043.1"/>
    </source>
</evidence>
<dbReference type="SUPFAM" id="SSF52540">
    <property type="entry name" value="P-loop containing nucleoside triphosphate hydrolases"/>
    <property type="match status" value="1"/>
</dbReference>
<reference evidence="2 3" key="1">
    <citation type="submission" date="2015-09" db="EMBL/GenBank/DDBJ databases">
        <authorList>
            <consortium name="Pathogen Informatics"/>
        </authorList>
    </citation>
    <scope>NUCLEOTIDE SEQUENCE [LARGE SCALE GENOMIC DNA]</scope>
    <source>
        <strain evidence="2 3">2789STDY5608868</strain>
    </source>
</reference>
<evidence type="ECO:0000313" key="3">
    <source>
        <dbReference type="Proteomes" id="UP000095598"/>
    </source>
</evidence>
<name>A0A173SRN7_ANAHA</name>
<feature type="coiled-coil region" evidence="1">
    <location>
        <begin position="626"/>
        <end position="753"/>
    </location>
</feature>
<gene>
    <name evidence="2" type="ORF">ERS852425_01532</name>
</gene>
<evidence type="ECO:0000256" key="1">
    <source>
        <dbReference type="SAM" id="Coils"/>
    </source>
</evidence>
<proteinExistence type="predicted"/>
<dbReference type="Gene3D" id="3.40.50.300">
    <property type="entry name" value="P-loop containing nucleotide triphosphate hydrolases"/>
    <property type="match status" value="1"/>
</dbReference>
<accession>A0A173SRN7</accession>
<organism evidence="2 3">
    <name type="scientific">Anaerostipes hadrus</name>
    <dbReference type="NCBI Taxonomy" id="649756"/>
    <lineage>
        <taxon>Bacteria</taxon>
        <taxon>Bacillati</taxon>
        <taxon>Bacillota</taxon>
        <taxon>Clostridia</taxon>
        <taxon>Lachnospirales</taxon>
        <taxon>Lachnospiraceae</taxon>
        <taxon>Anaerostipes</taxon>
    </lineage>
</organism>
<dbReference type="Pfam" id="PF13558">
    <property type="entry name" value="SbcC_Walker_B"/>
    <property type="match status" value="1"/>
</dbReference>
<dbReference type="GO" id="GO:0006302">
    <property type="term" value="P:double-strand break repair"/>
    <property type="evidence" value="ECO:0007669"/>
    <property type="project" value="TreeGrafter"/>
</dbReference>
<dbReference type="GO" id="GO:0000731">
    <property type="term" value="P:DNA synthesis involved in DNA repair"/>
    <property type="evidence" value="ECO:0007669"/>
    <property type="project" value="TreeGrafter"/>
</dbReference>
<dbReference type="Pfam" id="PF13555">
    <property type="entry name" value="AAA_29"/>
    <property type="match status" value="1"/>
</dbReference>